<feature type="compositionally biased region" description="Polar residues" evidence="1">
    <location>
        <begin position="107"/>
        <end position="121"/>
    </location>
</feature>
<feature type="region of interest" description="Disordered" evidence="1">
    <location>
        <begin position="407"/>
        <end position="443"/>
    </location>
</feature>
<name>A0A6G1GJ46_9PEZI</name>
<sequence length="603" mass="65016">MTSSIHEAEGSDTDSLYNLDSPTDGYFNGRNHPQDMFMETPSTSQFGEPKRREATEGDSDCPSGSPSRPIYTPPSSAWSDEATPLIDAHNPPPAYSDVGTRNHSEFATRTPISFRDNQPPQSMRGEPPNDFDDVEVGYVRPARSRYCCSWRRVLKGVLVIGAIIMAGSLVTSVTRSKFDSHSDNDIEDQPDRDLVSPNWPSECVLSSTQRASFDFAFQHDSAFALVEKASQHEVPGGSLYRGIFGNIQVLKAPEDQKKPLVVDVSVATSQPFSIQDLGIKTTESSLLIHTPKIKETDALFSSANRPCLSILITMYFSPSAKLSNLDISSRNLALRVNAGSSPDSASDELLVTNITTISLASSSMTATPFLNSRKTRIDVGSGSIHGSYNLYDLLSISSFSGSINVDVQPKEESKSDPQPAVLETKTQSGSTHINYPPYSAAPDIPEREYRTSVQGFSGSISGNLIHGYATSLSSKSGSITGSLLPYTADDYDSTLTVETISGMQNIHVLPPFTGSGDMKSMSSKHTTHTGSLTLDYPQKWVGKIEGQTVTGSLKLAGKDVQIVRDEKGVIGRNVGAFKGSEYGGSKLDFATSTGSVRVKVGDV</sequence>
<dbReference type="AlphaFoldDB" id="A0A6G1GJ46"/>
<keyword evidence="3" id="KW-1185">Reference proteome</keyword>
<dbReference type="EMBL" id="ML977222">
    <property type="protein sequence ID" value="KAF1980767.1"/>
    <property type="molecule type" value="Genomic_DNA"/>
</dbReference>
<feature type="compositionally biased region" description="Polar residues" evidence="1">
    <location>
        <begin position="424"/>
        <end position="433"/>
    </location>
</feature>
<accession>A0A6G1GJ46</accession>
<dbReference type="Proteomes" id="UP000800041">
    <property type="component" value="Unassembled WGS sequence"/>
</dbReference>
<proteinExistence type="predicted"/>
<reference evidence="2" key="1">
    <citation type="journal article" date="2020" name="Stud. Mycol.">
        <title>101 Dothideomycetes genomes: a test case for predicting lifestyles and emergence of pathogens.</title>
        <authorList>
            <person name="Haridas S."/>
            <person name="Albert R."/>
            <person name="Binder M."/>
            <person name="Bloem J."/>
            <person name="Labutti K."/>
            <person name="Salamov A."/>
            <person name="Andreopoulos B."/>
            <person name="Baker S."/>
            <person name="Barry K."/>
            <person name="Bills G."/>
            <person name="Bluhm B."/>
            <person name="Cannon C."/>
            <person name="Castanera R."/>
            <person name="Culley D."/>
            <person name="Daum C."/>
            <person name="Ezra D."/>
            <person name="Gonzalez J."/>
            <person name="Henrissat B."/>
            <person name="Kuo A."/>
            <person name="Liang C."/>
            <person name="Lipzen A."/>
            <person name="Lutzoni F."/>
            <person name="Magnuson J."/>
            <person name="Mondo S."/>
            <person name="Nolan M."/>
            <person name="Ohm R."/>
            <person name="Pangilinan J."/>
            <person name="Park H.-J."/>
            <person name="Ramirez L."/>
            <person name="Alfaro M."/>
            <person name="Sun H."/>
            <person name="Tritt A."/>
            <person name="Yoshinaga Y."/>
            <person name="Zwiers L.-H."/>
            <person name="Turgeon B."/>
            <person name="Goodwin S."/>
            <person name="Spatafora J."/>
            <person name="Crous P."/>
            <person name="Grigoriev I."/>
        </authorList>
    </citation>
    <scope>NUCLEOTIDE SEQUENCE</scope>
    <source>
        <strain evidence="2">CBS 113979</strain>
    </source>
</reference>
<evidence type="ECO:0000313" key="2">
    <source>
        <dbReference type="EMBL" id="KAF1980767.1"/>
    </source>
</evidence>
<dbReference type="OrthoDB" id="3539644at2759"/>
<feature type="region of interest" description="Disordered" evidence="1">
    <location>
        <begin position="1"/>
        <end position="130"/>
    </location>
</feature>
<protein>
    <submittedName>
        <fullName evidence="2">Uncharacterized protein</fullName>
    </submittedName>
</protein>
<evidence type="ECO:0000313" key="3">
    <source>
        <dbReference type="Proteomes" id="UP000800041"/>
    </source>
</evidence>
<organism evidence="2 3">
    <name type="scientific">Aulographum hederae CBS 113979</name>
    <dbReference type="NCBI Taxonomy" id="1176131"/>
    <lineage>
        <taxon>Eukaryota</taxon>
        <taxon>Fungi</taxon>
        <taxon>Dikarya</taxon>
        <taxon>Ascomycota</taxon>
        <taxon>Pezizomycotina</taxon>
        <taxon>Dothideomycetes</taxon>
        <taxon>Pleosporomycetidae</taxon>
        <taxon>Aulographales</taxon>
        <taxon>Aulographaceae</taxon>
    </lineage>
</organism>
<gene>
    <name evidence="2" type="ORF">K402DRAFT_468042</name>
</gene>
<evidence type="ECO:0000256" key="1">
    <source>
        <dbReference type="SAM" id="MobiDB-lite"/>
    </source>
</evidence>